<dbReference type="InterPro" id="IPR011990">
    <property type="entry name" value="TPR-like_helical_dom_sf"/>
</dbReference>
<dbReference type="SMART" id="SM00028">
    <property type="entry name" value="TPR"/>
    <property type="match status" value="3"/>
</dbReference>
<keyword evidence="4" id="KW-0732">Signal</keyword>
<dbReference type="PROSITE" id="PS51257">
    <property type="entry name" value="PROKAR_LIPOPROTEIN"/>
    <property type="match status" value="1"/>
</dbReference>
<dbReference type="Pfam" id="PF13414">
    <property type="entry name" value="TPR_11"/>
    <property type="match status" value="2"/>
</dbReference>
<gene>
    <name evidence="5" type="ORF">ACFVKH_00110</name>
</gene>
<evidence type="ECO:0000313" key="6">
    <source>
        <dbReference type="Proteomes" id="UP001600165"/>
    </source>
</evidence>
<reference evidence="5 6" key="1">
    <citation type="submission" date="2024-10" db="EMBL/GenBank/DDBJ databases">
        <authorList>
            <person name="Ratan Roy A."/>
            <person name="Morales Sandoval P.H."/>
            <person name="De Los Santos Villalobos S."/>
            <person name="Chakraborty S."/>
            <person name="Mukherjee J."/>
        </authorList>
    </citation>
    <scope>NUCLEOTIDE SEQUENCE [LARGE SCALE GENOMIC DNA]</scope>
    <source>
        <strain evidence="5 6">S1</strain>
    </source>
</reference>
<feature type="repeat" description="TPR" evidence="3">
    <location>
        <begin position="34"/>
        <end position="67"/>
    </location>
</feature>
<evidence type="ECO:0000256" key="3">
    <source>
        <dbReference type="PROSITE-ProRule" id="PRU00339"/>
    </source>
</evidence>
<dbReference type="RefSeq" id="WP_377960145.1">
    <property type="nucleotide sequence ID" value="NZ_JBHZOL010000001.1"/>
</dbReference>
<dbReference type="PANTHER" id="PTHR44858">
    <property type="entry name" value="TETRATRICOPEPTIDE REPEAT PROTEIN 6"/>
    <property type="match status" value="1"/>
</dbReference>
<dbReference type="Gene3D" id="1.25.40.10">
    <property type="entry name" value="Tetratricopeptide repeat domain"/>
    <property type="match status" value="1"/>
</dbReference>
<dbReference type="SUPFAM" id="SSF48452">
    <property type="entry name" value="TPR-like"/>
    <property type="match status" value="1"/>
</dbReference>
<evidence type="ECO:0000256" key="4">
    <source>
        <dbReference type="SAM" id="SignalP"/>
    </source>
</evidence>
<dbReference type="InterPro" id="IPR019734">
    <property type="entry name" value="TPR_rpt"/>
</dbReference>
<protein>
    <submittedName>
        <fullName evidence="5">Tetratricopeptide repeat protein</fullName>
    </submittedName>
</protein>
<dbReference type="Proteomes" id="UP001600165">
    <property type="component" value="Unassembled WGS sequence"/>
</dbReference>
<feature type="chain" id="PRO_5045852144" evidence="4">
    <location>
        <begin position="19"/>
        <end position="153"/>
    </location>
</feature>
<name>A0ABW6I923_9CYAN</name>
<dbReference type="PANTHER" id="PTHR44858:SF1">
    <property type="entry name" value="UDP-N-ACETYLGLUCOSAMINE--PEPTIDE N-ACETYLGLUCOSAMINYLTRANSFERASE SPINDLY-RELATED"/>
    <property type="match status" value="1"/>
</dbReference>
<keyword evidence="1" id="KW-0677">Repeat</keyword>
<feature type="repeat" description="TPR" evidence="3">
    <location>
        <begin position="68"/>
        <end position="101"/>
    </location>
</feature>
<dbReference type="PROSITE" id="PS50005">
    <property type="entry name" value="TPR"/>
    <property type="match status" value="2"/>
</dbReference>
<evidence type="ECO:0000256" key="1">
    <source>
        <dbReference type="ARBA" id="ARBA00022737"/>
    </source>
</evidence>
<organism evidence="5 6">
    <name type="scientific">Almyronema epifaneia S1</name>
    <dbReference type="NCBI Taxonomy" id="2991925"/>
    <lineage>
        <taxon>Bacteria</taxon>
        <taxon>Bacillati</taxon>
        <taxon>Cyanobacteriota</taxon>
        <taxon>Cyanophyceae</taxon>
        <taxon>Nodosilineales</taxon>
        <taxon>Nodosilineaceae</taxon>
        <taxon>Almyronema</taxon>
        <taxon>Almyronema epifaneia</taxon>
    </lineage>
</organism>
<dbReference type="InterPro" id="IPR050498">
    <property type="entry name" value="Ycf3"/>
</dbReference>
<evidence type="ECO:0000313" key="5">
    <source>
        <dbReference type="EMBL" id="MFE4104657.1"/>
    </source>
</evidence>
<dbReference type="EMBL" id="JBHZOL010000001">
    <property type="protein sequence ID" value="MFE4104657.1"/>
    <property type="molecule type" value="Genomic_DNA"/>
</dbReference>
<feature type="signal peptide" evidence="4">
    <location>
        <begin position="1"/>
        <end position="18"/>
    </location>
</feature>
<evidence type="ECO:0000256" key="2">
    <source>
        <dbReference type="ARBA" id="ARBA00022803"/>
    </source>
</evidence>
<keyword evidence="6" id="KW-1185">Reference proteome</keyword>
<proteinExistence type="predicted"/>
<comment type="caution">
    <text evidence="5">The sequence shown here is derived from an EMBL/GenBank/DDBJ whole genome shotgun (WGS) entry which is preliminary data.</text>
</comment>
<accession>A0ABW6I923</accession>
<keyword evidence="2 3" id="KW-0802">TPR repeat</keyword>
<sequence length="153" mass="16033">MRLFSFLLALLVLSAATTGCKPKPKVSTADTAAAESLLEAGLLKARQGQLEAAIADYNAAILLDPSSANAYATRAGALGILQDYTGAIADYDQALEIDPNLAAAYGGRGLARYRNGDPSGGIADLERAADLFQNQGQLQAYQQTLATLERLKS</sequence>